<feature type="domain" description="TrmE-type G" evidence="8">
    <location>
        <begin position="224"/>
        <end position="381"/>
    </location>
</feature>
<feature type="binding site" evidence="6">
    <location>
        <position position="255"/>
    </location>
    <ligand>
        <name>K(+)</name>
        <dbReference type="ChEBI" id="CHEBI:29103"/>
    </ligand>
</feature>
<evidence type="ECO:0000256" key="7">
    <source>
        <dbReference type="RuleBase" id="RU003313"/>
    </source>
</evidence>
<reference evidence="9 10" key="1">
    <citation type="submission" date="2020-08" db="EMBL/GenBank/DDBJ databases">
        <authorList>
            <person name="Liu C."/>
            <person name="Sun Q."/>
        </authorList>
    </citation>
    <scope>NUCLEOTIDE SEQUENCE [LARGE SCALE GENOMIC DNA]</scope>
    <source>
        <strain evidence="9 10">NSJ-59</strain>
    </source>
</reference>
<dbReference type="PANTHER" id="PTHR42714">
    <property type="entry name" value="TRNA MODIFICATION GTPASE GTPBP3"/>
    <property type="match status" value="1"/>
</dbReference>
<dbReference type="InterPro" id="IPR025867">
    <property type="entry name" value="MnmE_helical"/>
</dbReference>
<keyword evidence="6" id="KW-0460">Magnesium</keyword>
<evidence type="ECO:0000256" key="3">
    <source>
        <dbReference type="ARBA" id="ARBA00022741"/>
    </source>
</evidence>
<feature type="binding site" evidence="6">
    <location>
        <position position="89"/>
    </location>
    <ligand>
        <name>(6S)-5-formyl-5,6,7,8-tetrahydrofolate</name>
        <dbReference type="ChEBI" id="CHEBI:57457"/>
    </ligand>
</feature>
<dbReference type="Pfam" id="PF01926">
    <property type="entry name" value="MMR_HSR1"/>
    <property type="match status" value="1"/>
</dbReference>
<dbReference type="InterPro" id="IPR027368">
    <property type="entry name" value="MnmE_dom2"/>
</dbReference>
<feature type="binding site" evidence="6">
    <location>
        <position position="258"/>
    </location>
    <ligand>
        <name>K(+)</name>
        <dbReference type="ChEBI" id="CHEBI:29103"/>
    </ligand>
</feature>
<evidence type="ECO:0000256" key="5">
    <source>
        <dbReference type="ARBA" id="ARBA00023134"/>
    </source>
</evidence>
<evidence type="ECO:0000313" key="9">
    <source>
        <dbReference type="EMBL" id="MBC3536330.1"/>
    </source>
</evidence>
<comment type="caution">
    <text evidence="6">Lacks conserved residue(s) required for the propagation of feature annotation.</text>
</comment>
<feature type="binding site" evidence="6">
    <location>
        <position position="460"/>
    </location>
    <ligand>
        <name>(6S)-5-formyl-5,6,7,8-tetrahydrofolate</name>
        <dbReference type="ChEBI" id="CHEBI:57457"/>
    </ligand>
</feature>
<keyword evidence="4 6" id="KW-0630">Potassium</keyword>
<dbReference type="PROSITE" id="PS51709">
    <property type="entry name" value="G_TRME"/>
    <property type="match status" value="1"/>
</dbReference>
<evidence type="ECO:0000256" key="6">
    <source>
        <dbReference type="HAMAP-Rule" id="MF_00379"/>
    </source>
</evidence>
<dbReference type="RefSeq" id="WP_186502489.1">
    <property type="nucleotide sequence ID" value="NZ_JACOGK010000007.1"/>
</dbReference>
<evidence type="ECO:0000259" key="8">
    <source>
        <dbReference type="PROSITE" id="PS51709"/>
    </source>
</evidence>
<evidence type="ECO:0000256" key="2">
    <source>
        <dbReference type="ARBA" id="ARBA00022694"/>
    </source>
</evidence>
<comment type="caution">
    <text evidence="9">The sequence shown here is derived from an EMBL/GenBank/DDBJ whole genome shotgun (WGS) entry which is preliminary data.</text>
</comment>
<comment type="similarity">
    <text evidence="1 6 7">Belongs to the TRAFAC class TrmE-Era-EngA-EngB-Septin-like GTPase superfamily. TrmE GTPase family.</text>
</comment>
<dbReference type="NCBIfam" id="NF003661">
    <property type="entry name" value="PRK05291.1-3"/>
    <property type="match status" value="1"/>
</dbReference>
<keyword evidence="10" id="KW-1185">Reference proteome</keyword>
<comment type="cofactor">
    <cofactor evidence="6">
        <name>K(+)</name>
        <dbReference type="ChEBI" id="CHEBI:29103"/>
    </cofactor>
    <text evidence="6">Binds 1 potassium ion per subunit.</text>
</comment>
<comment type="function">
    <text evidence="6">Exhibits a very high intrinsic GTPase hydrolysis rate. Involved in the addition of a carboxymethylaminomethyl (cmnm) group at the wobble position (U34) of certain tRNAs, forming tRNA-cmnm(5)s(2)U34.</text>
</comment>
<feature type="binding site" evidence="6">
    <location>
        <position position="238"/>
    </location>
    <ligand>
        <name>Mg(2+)</name>
        <dbReference type="ChEBI" id="CHEBI:18420"/>
    </ligand>
</feature>
<dbReference type="InterPro" id="IPR018948">
    <property type="entry name" value="GTP-bd_TrmE_N"/>
</dbReference>
<evidence type="ECO:0000256" key="4">
    <source>
        <dbReference type="ARBA" id="ARBA00022958"/>
    </source>
</evidence>
<proteinExistence type="inferred from homology"/>
<dbReference type="InterPro" id="IPR005225">
    <property type="entry name" value="Small_GTP-bd"/>
</dbReference>
<dbReference type="InterPro" id="IPR027266">
    <property type="entry name" value="TrmE/GcvT-like"/>
</dbReference>
<comment type="subunit">
    <text evidence="6">Homodimer. Heterotetramer of two MnmE and two MnmG subunits.</text>
</comment>
<feature type="binding site" evidence="6">
    <location>
        <position position="128"/>
    </location>
    <ligand>
        <name>(6S)-5-formyl-5,6,7,8-tetrahydrofolate</name>
        <dbReference type="ChEBI" id="CHEBI:57457"/>
    </ligand>
</feature>
<dbReference type="InterPro" id="IPR031168">
    <property type="entry name" value="G_TrmE"/>
</dbReference>
<dbReference type="EMBL" id="JACOGK010000007">
    <property type="protein sequence ID" value="MBC3536330.1"/>
    <property type="molecule type" value="Genomic_DNA"/>
</dbReference>
<feature type="binding site" evidence="6">
    <location>
        <begin position="234"/>
        <end position="239"/>
    </location>
    <ligand>
        <name>GTP</name>
        <dbReference type="ChEBI" id="CHEBI:37565"/>
    </ligand>
</feature>
<keyword evidence="5 6" id="KW-0342">GTP-binding</keyword>
<dbReference type="NCBIfam" id="TIGR00450">
    <property type="entry name" value="mnmE_trmE_thdF"/>
    <property type="match status" value="1"/>
</dbReference>
<evidence type="ECO:0000313" key="10">
    <source>
        <dbReference type="Proteomes" id="UP000606870"/>
    </source>
</evidence>
<organism evidence="9 10">
    <name type="scientific">Megasphaera hominis</name>
    <dbReference type="NCBI Taxonomy" id="159836"/>
    <lineage>
        <taxon>Bacteria</taxon>
        <taxon>Bacillati</taxon>
        <taxon>Bacillota</taxon>
        <taxon>Negativicutes</taxon>
        <taxon>Veillonellales</taxon>
        <taxon>Veillonellaceae</taxon>
        <taxon>Megasphaera</taxon>
    </lineage>
</organism>
<name>A0ABR6VGI5_9FIRM</name>
<dbReference type="Gene3D" id="1.20.120.430">
    <property type="entry name" value="tRNA modification GTPase MnmE domain 2"/>
    <property type="match status" value="1"/>
</dbReference>
<dbReference type="CDD" id="cd04164">
    <property type="entry name" value="trmE"/>
    <property type="match status" value="1"/>
</dbReference>
<dbReference type="Gene3D" id="3.40.50.300">
    <property type="entry name" value="P-loop containing nucleotide triphosphate hydrolases"/>
    <property type="match status" value="1"/>
</dbReference>
<dbReference type="HAMAP" id="MF_00379">
    <property type="entry name" value="GTPase_MnmE"/>
    <property type="match status" value="1"/>
</dbReference>
<keyword evidence="2 6" id="KW-0819">tRNA processing</keyword>
<dbReference type="PANTHER" id="PTHR42714:SF2">
    <property type="entry name" value="TRNA MODIFICATION GTPASE GTPBP3, MITOCHONDRIAL"/>
    <property type="match status" value="1"/>
</dbReference>
<dbReference type="Pfam" id="PF10396">
    <property type="entry name" value="TrmE_N"/>
    <property type="match status" value="1"/>
</dbReference>
<protein>
    <recommendedName>
        <fullName evidence="6">tRNA modification GTPase MnmE</fullName>
        <ecNumber evidence="6">3.6.-.-</ecNumber>
    </recommendedName>
</protein>
<dbReference type="InterPro" id="IPR004520">
    <property type="entry name" value="GTPase_MnmE"/>
</dbReference>
<gene>
    <name evidence="6 9" type="primary">mnmE</name>
    <name evidence="6" type="synonym">trmE</name>
    <name evidence="9" type="ORF">H8J70_03570</name>
</gene>
<dbReference type="CDD" id="cd14858">
    <property type="entry name" value="TrmE_N"/>
    <property type="match status" value="1"/>
</dbReference>
<keyword evidence="3 6" id="KW-0547">Nucleotide-binding</keyword>
<keyword evidence="6" id="KW-0378">Hydrolase</keyword>
<feature type="binding site" evidence="6">
    <location>
        <position position="234"/>
    </location>
    <ligand>
        <name>K(+)</name>
        <dbReference type="ChEBI" id="CHEBI:29103"/>
    </ligand>
</feature>
<sequence>MLYDATDTIAAITTPLGESGIGAIRISGPDAYTLGDRIFHSQSQTPLGERRDRSIQYGTIVDEQGHCIDEVLALIMKGPHSYTAEDVLEIQCHGGRQSLSAILALILRQGARLANPGEFTERAFVNGRIDLAQAEAVMDVIQAKSKAGLTSAVSQLEGRLSQAVRSVRQELTELITRLEVMIDYPEEDLEDIVVPDVSAALQTMQEKIQAMLENSQSGKMIRDGVVAAIAGVPNAGKSSLLNRFLQEERAIVTDVPGTTRDVLEEWIVLQGVPVCLVDTAGIRQTEDTVEKIGVDRARKYLDRADIVMVVIDGSRALTEEDRQILASVKGKKAIIVLNKEDLQKEVTVSDLTDYGFPVCPISANTGAGMDALKERLLQEVLAHGLMDGQSALLTNTRHIELVRQSAAALTRAQESLAAGMPLDCAVVDIREAWDLLGSITGETVHADIVEEIFSRFCLGK</sequence>
<dbReference type="SUPFAM" id="SSF52540">
    <property type="entry name" value="P-loop containing nucleoside triphosphate hydrolases"/>
    <property type="match status" value="1"/>
</dbReference>
<feature type="binding site" evidence="6">
    <location>
        <position position="259"/>
    </location>
    <ligand>
        <name>Mg(2+)</name>
        <dbReference type="ChEBI" id="CHEBI:18420"/>
    </ligand>
</feature>
<keyword evidence="6" id="KW-0479">Metal-binding</keyword>
<dbReference type="NCBIfam" id="TIGR00231">
    <property type="entry name" value="small_GTP"/>
    <property type="match status" value="1"/>
</dbReference>
<feature type="binding site" evidence="6">
    <location>
        <position position="25"/>
    </location>
    <ligand>
        <name>(6S)-5-formyl-5,6,7,8-tetrahydrofolate</name>
        <dbReference type="ChEBI" id="CHEBI:57457"/>
    </ligand>
</feature>
<feature type="binding site" evidence="6">
    <location>
        <begin position="253"/>
        <end position="259"/>
    </location>
    <ligand>
        <name>GTP</name>
        <dbReference type="ChEBI" id="CHEBI:37565"/>
    </ligand>
</feature>
<comment type="subcellular location">
    <subcellularLocation>
        <location evidence="6">Cytoplasm</location>
    </subcellularLocation>
</comment>
<keyword evidence="6" id="KW-0963">Cytoplasm</keyword>
<accession>A0ABR6VGI5</accession>
<dbReference type="InterPro" id="IPR006073">
    <property type="entry name" value="GTP-bd"/>
</dbReference>
<feature type="binding site" evidence="6">
    <location>
        <position position="253"/>
    </location>
    <ligand>
        <name>K(+)</name>
        <dbReference type="ChEBI" id="CHEBI:29103"/>
    </ligand>
</feature>
<dbReference type="Gene3D" id="3.30.1360.120">
    <property type="entry name" value="Probable tRNA modification gtpase trme, domain 1"/>
    <property type="match status" value="1"/>
</dbReference>
<dbReference type="EC" id="3.6.-.-" evidence="6"/>
<dbReference type="Pfam" id="PF12631">
    <property type="entry name" value="MnmE_helical"/>
    <property type="match status" value="1"/>
</dbReference>
<evidence type="ECO:0000256" key="1">
    <source>
        <dbReference type="ARBA" id="ARBA00011043"/>
    </source>
</evidence>
<feature type="binding site" evidence="6">
    <location>
        <begin position="278"/>
        <end position="281"/>
    </location>
    <ligand>
        <name>GTP</name>
        <dbReference type="ChEBI" id="CHEBI:37565"/>
    </ligand>
</feature>
<dbReference type="InterPro" id="IPR027417">
    <property type="entry name" value="P-loop_NTPase"/>
</dbReference>
<dbReference type="Proteomes" id="UP000606870">
    <property type="component" value="Unassembled WGS sequence"/>
</dbReference>